<keyword evidence="2" id="KW-1185">Reference proteome</keyword>
<organism evidence="1 2">
    <name type="scientific">Psophocarpus tetragonolobus</name>
    <name type="common">Winged bean</name>
    <name type="synonym">Dolichos tetragonolobus</name>
    <dbReference type="NCBI Taxonomy" id="3891"/>
    <lineage>
        <taxon>Eukaryota</taxon>
        <taxon>Viridiplantae</taxon>
        <taxon>Streptophyta</taxon>
        <taxon>Embryophyta</taxon>
        <taxon>Tracheophyta</taxon>
        <taxon>Spermatophyta</taxon>
        <taxon>Magnoliopsida</taxon>
        <taxon>eudicotyledons</taxon>
        <taxon>Gunneridae</taxon>
        <taxon>Pentapetalae</taxon>
        <taxon>rosids</taxon>
        <taxon>fabids</taxon>
        <taxon>Fabales</taxon>
        <taxon>Fabaceae</taxon>
        <taxon>Papilionoideae</taxon>
        <taxon>50 kb inversion clade</taxon>
        <taxon>NPAAA clade</taxon>
        <taxon>indigoferoid/millettioid clade</taxon>
        <taxon>Phaseoleae</taxon>
        <taxon>Psophocarpus</taxon>
    </lineage>
</organism>
<dbReference type="Proteomes" id="UP001386955">
    <property type="component" value="Unassembled WGS sequence"/>
</dbReference>
<dbReference type="EMBL" id="JAYMYS010000008">
    <property type="protein sequence ID" value="KAK7385257.1"/>
    <property type="molecule type" value="Genomic_DNA"/>
</dbReference>
<comment type="caution">
    <text evidence="1">The sequence shown here is derived from an EMBL/GenBank/DDBJ whole genome shotgun (WGS) entry which is preliminary data.</text>
</comment>
<reference evidence="1 2" key="1">
    <citation type="submission" date="2024-01" db="EMBL/GenBank/DDBJ databases">
        <title>The genomes of 5 underutilized Papilionoideae crops provide insights into root nodulation and disease resistanc.</title>
        <authorList>
            <person name="Jiang F."/>
        </authorList>
    </citation>
    <scope>NUCLEOTIDE SEQUENCE [LARGE SCALE GENOMIC DNA]</scope>
    <source>
        <strain evidence="1">DUOXIRENSHENG_FW03</strain>
        <tissue evidence="1">Leaves</tissue>
    </source>
</reference>
<name>A0AAN9X6R4_PSOTE</name>
<gene>
    <name evidence="1" type="ORF">VNO78_30971</name>
</gene>
<proteinExistence type="predicted"/>
<evidence type="ECO:0000313" key="1">
    <source>
        <dbReference type="EMBL" id="KAK7385257.1"/>
    </source>
</evidence>
<sequence length="141" mass="15637">MHPYGTPNTTAFVVARRKDQFKELSAVAINALTIDFLDNLKLGIFLIPKAAKPQFDNLQLHKDINPEWIIMIPIILRPGKALLILGLPIAPPLGAFGIKILRSEIKLTHLLPVCNARSLIDELNFENTIGFYPSAVTVTVQ</sequence>
<protein>
    <submittedName>
        <fullName evidence="1">Uncharacterized protein</fullName>
    </submittedName>
</protein>
<evidence type="ECO:0000313" key="2">
    <source>
        <dbReference type="Proteomes" id="UP001386955"/>
    </source>
</evidence>
<dbReference type="AlphaFoldDB" id="A0AAN9X6R4"/>
<accession>A0AAN9X6R4</accession>